<dbReference type="Proteomes" id="UP000280434">
    <property type="component" value="Unassembled WGS sequence"/>
</dbReference>
<evidence type="ECO:0000259" key="1">
    <source>
        <dbReference type="Pfam" id="PF12973"/>
    </source>
</evidence>
<reference evidence="2 3" key="1">
    <citation type="submission" date="2018-10" db="EMBL/GenBank/DDBJ databases">
        <title>Paraburkholderia sp. 7MK8-2, isolated from soil.</title>
        <authorList>
            <person name="Gao Z.-H."/>
            <person name="Qiu L.-H."/>
        </authorList>
    </citation>
    <scope>NUCLEOTIDE SEQUENCE [LARGE SCALE GENOMIC DNA]</scope>
    <source>
        <strain evidence="2 3">7MK8-2</strain>
    </source>
</reference>
<dbReference type="OrthoDB" id="564955at2"/>
<keyword evidence="3" id="KW-1185">Reference proteome</keyword>
<dbReference type="EMBL" id="RBZV01000019">
    <property type="protein sequence ID" value="RKP43512.1"/>
    <property type="molecule type" value="Genomic_DNA"/>
</dbReference>
<dbReference type="SUPFAM" id="SSF51182">
    <property type="entry name" value="RmlC-like cupins"/>
    <property type="match status" value="1"/>
</dbReference>
<evidence type="ECO:0000313" key="3">
    <source>
        <dbReference type="Proteomes" id="UP000280434"/>
    </source>
</evidence>
<accession>A0A494WZP3</accession>
<organism evidence="2 3">
    <name type="scientific">Trinickia fusca</name>
    <dbReference type="NCBI Taxonomy" id="2419777"/>
    <lineage>
        <taxon>Bacteria</taxon>
        <taxon>Pseudomonadati</taxon>
        <taxon>Pseudomonadota</taxon>
        <taxon>Betaproteobacteria</taxon>
        <taxon>Burkholderiales</taxon>
        <taxon>Burkholderiaceae</taxon>
        <taxon>Trinickia</taxon>
    </lineage>
</organism>
<dbReference type="Pfam" id="PF12973">
    <property type="entry name" value="Cupin_7"/>
    <property type="match status" value="1"/>
</dbReference>
<proteinExistence type="predicted"/>
<dbReference type="InterPro" id="IPR025979">
    <property type="entry name" value="ChrR-like_cupin_dom"/>
</dbReference>
<dbReference type="Gene3D" id="2.60.120.10">
    <property type="entry name" value="Jelly Rolls"/>
    <property type="match status" value="1"/>
</dbReference>
<name>A0A494WZP3_9BURK</name>
<gene>
    <name evidence="2" type="ORF">D7S89_25725</name>
</gene>
<dbReference type="InterPro" id="IPR011051">
    <property type="entry name" value="RmlC_Cupin_sf"/>
</dbReference>
<comment type="caution">
    <text evidence="2">The sequence shown here is derived from an EMBL/GenBank/DDBJ whole genome shotgun (WGS) entry which is preliminary data.</text>
</comment>
<sequence length="159" mass="17870">MSQPLVTPPASMFDYLPARIGRSADVPWIRESDVKSWKPLRFASDGSYFVELLRMSPGAVMPLHRHTGPIHAFNLEGERVLCTGERIGPGDYVFEPPGNTDWWRIVGDQPMTVLVVVNGTVEFLDAKGQVRSRASAQTQLEAYRRYCEQHGVPMLDLID</sequence>
<feature type="domain" description="ChrR-like cupin" evidence="1">
    <location>
        <begin position="22"/>
        <end position="100"/>
    </location>
</feature>
<dbReference type="InterPro" id="IPR014710">
    <property type="entry name" value="RmlC-like_jellyroll"/>
</dbReference>
<dbReference type="RefSeq" id="WP_121281699.1">
    <property type="nucleotide sequence ID" value="NZ_RBZV01000019.1"/>
</dbReference>
<dbReference type="AlphaFoldDB" id="A0A494WZP3"/>
<evidence type="ECO:0000313" key="2">
    <source>
        <dbReference type="EMBL" id="RKP43512.1"/>
    </source>
</evidence>
<protein>
    <submittedName>
        <fullName evidence="2">Cupin domain-containing protein</fullName>
    </submittedName>
</protein>